<dbReference type="InterPro" id="IPR011335">
    <property type="entry name" value="Restrct_endonuc-II-like"/>
</dbReference>
<dbReference type="SUPFAM" id="SSF52980">
    <property type="entry name" value="Restriction endonuclease-like"/>
    <property type="match status" value="1"/>
</dbReference>
<sequence>RNGQEFNASEIGIEVGVDQKTIQAWVGVLQSSYLIYFLKPFHRNFNKTITKRPKLYFYDAGLVCYLLGITRTEQLINHPLRGAIFESFIVSELVKERLNRGLPINLYYWREKNKYEIDVLIENFDAIIALEIKSGQTIQSDYFKNIQYWLKLTKQKKGFVLYQGEQSQVRDNDKPYISLENSDTRRFAQEDPRSFLAQFSKGAIFDEAQRVPE</sequence>
<reference evidence="2" key="1">
    <citation type="submission" date="2020-11" db="EMBL/GenBank/DDBJ databases">
        <authorList>
            <person name="Tran Van P."/>
        </authorList>
    </citation>
    <scope>NUCLEOTIDE SEQUENCE</scope>
</reference>
<dbReference type="AlphaFoldDB" id="A0A7R9FUB9"/>
<dbReference type="PANTHER" id="PTHR43566">
    <property type="entry name" value="CONSERVED PROTEIN"/>
    <property type="match status" value="1"/>
</dbReference>
<protein>
    <recommendedName>
        <fullName evidence="1">DUF4143 domain-containing protein</fullName>
    </recommendedName>
</protein>
<name>A0A7R9FUB9_9CRUS</name>
<dbReference type="Pfam" id="PF13635">
    <property type="entry name" value="DUF4143"/>
    <property type="match status" value="1"/>
</dbReference>
<feature type="non-terminal residue" evidence="2">
    <location>
        <position position="213"/>
    </location>
</feature>
<organism evidence="2">
    <name type="scientific">Darwinula stevensoni</name>
    <dbReference type="NCBI Taxonomy" id="69355"/>
    <lineage>
        <taxon>Eukaryota</taxon>
        <taxon>Metazoa</taxon>
        <taxon>Ecdysozoa</taxon>
        <taxon>Arthropoda</taxon>
        <taxon>Crustacea</taxon>
        <taxon>Oligostraca</taxon>
        <taxon>Ostracoda</taxon>
        <taxon>Podocopa</taxon>
        <taxon>Podocopida</taxon>
        <taxon>Darwinulocopina</taxon>
        <taxon>Darwinuloidea</taxon>
        <taxon>Darwinulidae</taxon>
        <taxon>Darwinula</taxon>
    </lineage>
</organism>
<proteinExistence type="predicted"/>
<feature type="non-terminal residue" evidence="2">
    <location>
        <position position="1"/>
    </location>
</feature>
<dbReference type="InterPro" id="IPR025420">
    <property type="entry name" value="DUF4143"/>
</dbReference>
<feature type="domain" description="DUF4143" evidence="1">
    <location>
        <begin position="2"/>
        <end position="135"/>
    </location>
</feature>
<dbReference type="Proteomes" id="UP000677054">
    <property type="component" value="Unassembled WGS sequence"/>
</dbReference>
<dbReference type="EMBL" id="CAJPEV010021123">
    <property type="protein sequence ID" value="CAG0908078.1"/>
    <property type="molecule type" value="Genomic_DNA"/>
</dbReference>
<keyword evidence="3" id="KW-1185">Reference proteome</keyword>
<dbReference type="OrthoDB" id="8312613at2759"/>
<accession>A0A7R9FUB9</accession>
<dbReference type="GO" id="GO:0006281">
    <property type="term" value="P:DNA repair"/>
    <property type="evidence" value="ECO:0007669"/>
    <property type="project" value="UniProtKB-ARBA"/>
</dbReference>
<gene>
    <name evidence="2" type="ORF">DSTB1V02_LOCUS15005</name>
</gene>
<evidence type="ECO:0000313" key="3">
    <source>
        <dbReference type="Proteomes" id="UP000677054"/>
    </source>
</evidence>
<dbReference type="PANTHER" id="PTHR43566:SF2">
    <property type="entry name" value="DUF4143 DOMAIN-CONTAINING PROTEIN"/>
    <property type="match status" value="1"/>
</dbReference>
<evidence type="ECO:0000313" key="2">
    <source>
        <dbReference type="EMBL" id="CAD7255260.1"/>
    </source>
</evidence>
<evidence type="ECO:0000259" key="1">
    <source>
        <dbReference type="Pfam" id="PF13635"/>
    </source>
</evidence>
<dbReference type="EMBL" id="LR920641">
    <property type="protein sequence ID" value="CAD7255260.1"/>
    <property type="molecule type" value="Genomic_DNA"/>
</dbReference>